<accession>A0A9X1QSQ4</accession>
<evidence type="ECO:0000313" key="3">
    <source>
        <dbReference type="Proteomes" id="UP001139461"/>
    </source>
</evidence>
<feature type="transmembrane region" description="Helical" evidence="1">
    <location>
        <begin position="37"/>
        <end position="60"/>
    </location>
</feature>
<dbReference type="AlphaFoldDB" id="A0A9X1QSQ4"/>
<name>A0A9X1QSQ4_9FLAO</name>
<gene>
    <name evidence="2" type="ORF">K8089_06625</name>
</gene>
<dbReference type="EMBL" id="JAIRBA010000009">
    <property type="protein sequence ID" value="MCG2418691.1"/>
    <property type="molecule type" value="Genomic_DNA"/>
</dbReference>
<evidence type="ECO:0000313" key="2">
    <source>
        <dbReference type="EMBL" id="MCG2418691.1"/>
    </source>
</evidence>
<keyword evidence="1" id="KW-0472">Membrane</keyword>
<protein>
    <submittedName>
        <fullName evidence="2">Adenylosuccinate synthetase</fullName>
    </submittedName>
</protein>
<dbReference type="RefSeq" id="WP_237602497.1">
    <property type="nucleotide sequence ID" value="NZ_JAIRBA010000009.1"/>
</dbReference>
<sequence>MKPYKLILLSFFLLIGNLIFAQKPTEVPKPSEEPIDLTNPADIIIYIVLPACAVLLYFIYRNSRKKKNK</sequence>
<reference evidence="2" key="1">
    <citation type="submission" date="2021-09" db="EMBL/GenBank/DDBJ databases">
        <title>Genome of Aequorivita sp. strain F47161.</title>
        <authorList>
            <person name="Wang Y."/>
        </authorList>
    </citation>
    <scope>NUCLEOTIDE SEQUENCE</scope>
    <source>
        <strain evidence="2">F47161</strain>
    </source>
</reference>
<comment type="caution">
    <text evidence="2">The sequence shown here is derived from an EMBL/GenBank/DDBJ whole genome shotgun (WGS) entry which is preliminary data.</text>
</comment>
<dbReference type="Proteomes" id="UP001139461">
    <property type="component" value="Unassembled WGS sequence"/>
</dbReference>
<keyword evidence="3" id="KW-1185">Reference proteome</keyword>
<organism evidence="2 3">
    <name type="scientific">Aequorivita vitellina</name>
    <dbReference type="NCBI Taxonomy" id="2874475"/>
    <lineage>
        <taxon>Bacteria</taxon>
        <taxon>Pseudomonadati</taxon>
        <taxon>Bacteroidota</taxon>
        <taxon>Flavobacteriia</taxon>
        <taxon>Flavobacteriales</taxon>
        <taxon>Flavobacteriaceae</taxon>
        <taxon>Aequorivita</taxon>
    </lineage>
</organism>
<proteinExistence type="predicted"/>
<evidence type="ECO:0000256" key="1">
    <source>
        <dbReference type="SAM" id="Phobius"/>
    </source>
</evidence>
<keyword evidence="1" id="KW-0812">Transmembrane</keyword>
<keyword evidence="1" id="KW-1133">Transmembrane helix</keyword>